<dbReference type="SUPFAM" id="SSF141523">
    <property type="entry name" value="L,D-transpeptidase catalytic domain-like"/>
    <property type="match status" value="1"/>
</dbReference>
<evidence type="ECO:0000256" key="2">
    <source>
        <dbReference type="ARBA" id="ARBA00022679"/>
    </source>
</evidence>
<keyword evidence="10" id="KW-1185">Reference proteome</keyword>
<dbReference type="RefSeq" id="WP_132189075.1">
    <property type="nucleotide sequence ID" value="NZ_SLWM01000005.1"/>
</dbReference>
<proteinExistence type="predicted"/>
<dbReference type="PANTHER" id="PTHR30582:SF33">
    <property type="entry name" value="EXPORTED PROTEIN"/>
    <property type="match status" value="1"/>
</dbReference>
<protein>
    <submittedName>
        <fullName evidence="9">Lipoprotein-anchoring transpeptidase ErfK/SrfK</fullName>
    </submittedName>
</protein>
<keyword evidence="2" id="KW-0808">Transferase</keyword>
<dbReference type="EMBL" id="SLWM01000005">
    <property type="protein sequence ID" value="TCO24113.1"/>
    <property type="molecule type" value="Genomic_DNA"/>
</dbReference>
<evidence type="ECO:0000256" key="3">
    <source>
        <dbReference type="ARBA" id="ARBA00022960"/>
    </source>
</evidence>
<evidence type="ECO:0000313" key="9">
    <source>
        <dbReference type="EMBL" id="TCO24113.1"/>
    </source>
</evidence>
<keyword evidence="5 6" id="KW-0961">Cell wall biogenesis/degradation</keyword>
<evidence type="ECO:0000256" key="1">
    <source>
        <dbReference type="ARBA" id="ARBA00004752"/>
    </source>
</evidence>
<evidence type="ECO:0000256" key="6">
    <source>
        <dbReference type="PROSITE-ProRule" id="PRU01373"/>
    </source>
</evidence>
<evidence type="ECO:0000256" key="5">
    <source>
        <dbReference type="ARBA" id="ARBA00023316"/>
    </source>
</evidence>
<keyword evidence="4 6" id="KW-0573">Peptidoglycan synthesis</keyword>
<comment type="pathway">
    <text evidence="1 6">Cell wall biogenesis; peptidoglycan biosynthesis.</text>
</comment>
<dbReference type="InterPro" id="IPR050979">
    <property type="entry name" value="LD-transpeptidase"/>
</dbReference>
<evidence type="ECO:0000313" key="10">
    <source>
        <dbReference type="Proteomes" id="UP000295818"/>
    </source>
</evidence>
<feature type="active site" description="Proton donor/acceptor" evidence="6">
    <location>
        <position position="147"/>
    </location>
</feature>
<sequence length="191" mass="20245">MGILRKLGATTTAVAMLGVGVLTAATTADAAPVAGKAVAVAPKVAPKAAVAPAAKATAKSTLVPGKLRIDRRCMKGRILCINKKTRKVVLMVNGKALAVGDARFGAKRTPTRNGSFKVYRKSKNHVSSIYHSPMPYAMFFSGGQAVHYSSDFRARGYNGASHGCVNMRDKKKIAWIFAHVKIGDKVLVYSA</sequence>
<gene>
    <name evidence="9" type="ORF">EV644_105145</name>
</gene>
<feature type="active site" description="Nucleophile" evidence="6">
    <location>
        <position position="164"/>
    </location>
</feature>
<dbReference type="PROSITE" id="PS52029">
    <property type="entry name" value="LD_TPASE"/>
    <property type="match status" value="1"/>
</dbReference>
<keyword evidence="3 6" id="KW-0133">Cell shape</keyword>
<feature type="domain" description="L,D-TPase catalytic" evidence="8">
    <location>
        <begin position="77"/>
        <end position="189"/>
    </location>
</feature>
<feature type="signal peptide" evidence="7">
    <location>
        <begin position="1"/>
        <end position="30"/>
    </location>
</feature>
<accession>A0ABY2BPA9</accession>
<dbReference type="Pfam" id="PF03734">
    <property type="entry name" value="YkuD"/>
    <property type="match status" value="1"/>
</dbReference>
<dbReference type="Gene3D" id="2.40.440.10">
    <property type="entry name" value="L,D-transpeptidase catalytic domain-like"/>
    <property type="match status" value="1"/>
</dbReference>
<name>A0ABY2BPA9_9ACTN</name>
<feature type="chain" id="PRO_5045699592" evidence="7">
    <location>
        <begin position="31"/>
        <end position="191"/>
    </location>
</feature>
<dbReference type="PANTHER" id="PTHR30582">
    <property type="entry name" value="L,D-TRANSPEPTIDASE"/>
    <property type="match status" value="1"/>
</dbReference>
<keyword evidence="9" id="KW-0449">Lipoprotein</keyword>
<keyword evidence="7" id="KW-0732">Signal</keyword>
<evidence type="ECO:0000256" key="7">
    <source>
        <dbReference type="SAM" id="SignalP"/>
    </source>
</evidence>
<organism evidence="9 10">
    <name type="scientific">Kribbella orskensis</name>
    <dbReference type="NCBI Taxonomy" id="2512216"/>
    <lineage>
        <taxon>Bacteria</taxon>
        <taxon>Bacillati</taxon>
        <taxon>Actinomycetota</taxon>
        <taxon>Actinomycetes</taxon>
        <taxon>Propionibacteriales</taxon>
        <taxon>Kribbellaceae</taxon>
        <taxon>Kribbella</taxon>
    </lineage>
</organism>
<dbReference type="CDD" id="cd16913">
    <property type="entry name" value="YkuD_like"/>
    <property type="match status" value="1"/>
</dbReference>
<dbReference type="InterPro" id="IPR005490">
    <property type="entry name" value="LD_TPept_cat_dom"/>
</dbReference>
<evidence type="ECO:0000256" key="4">
    <source>
        <dbReference type="ARBA" id="ARBA00022984"/>
    </source>
</evidence>
<dbReference type="InterPro" id="IPR038063">
    <property type="entry name" value="Transpep_catalytic_dom"/>
</dbReference>
<dbReference type="Proteomes" id="UP000295818">
    <property type="component" value="Unassembled WGS sequence"/>
</dbReference>
<reference evidence="9 10" key="1">
    <citation type="journal article" date="2015" name="Stand. Genomic Sci.">
        <title>Genomic Encyclopedia of Bacterial and Archaeal Type Strains, Phase III: the genomes of soil and plant-associated and newly described type strains.</title>
        <authorList>
            <person name="Whitman W.B."/>
            <person name="Woyke T."/>
            <person name="Klenk H.P."/>
            <person name="Zhou Y."/>
            <person name="Lilburn T.G."/>
            <person name="Beck B.J."/>
            <person name="De Vos P."/>
            <person name="Vandamme P."/>
            <person name="Eisen J.A."/>
            <person name="Garrity G."/>
            <person name="Hugenholtz P."/>
            <person name="Kyrpides N.C."/>
        </authorList>
    </citation>
    <scope>NUCLEOTIDE SEQUENCE [LARGE SCALE GENOMIC DNA]</scope>
    <source>
        <strain evidence="9 10">VKM Ac-2538</strain>
    </source>
</reference>
<evidence type="ECO:0000259" key="8">
    <source>
        <dbReference type="PROSITE" id="PS52029"/>
    </source>
</evidence>
<comment type="caution">
    <text evidence="9">The sequence shown here is derived from an EMBL/GenBank/DDBJ whole genome shotgun (WGS) entry which is preliminary data.</text>
</comment>